<reference evidence="5 6" key="1">
    <citation type="submission" date="2020-08" db="EMBL/GenBank/DDBJ databases">
        <title>Sequencing the genomes of 1000 actinobacteria strains.</title>
        <authorList>
            <person name="Klenk H.-P."/>
        </authorList>
    </citation>
    <scope>NUCLEOTIDE SEQUENCE [LARGE SCALE GENOMIC DNA]</scope>
    <source>
        <strain evidence="5 6">DSM 41654</strain>
    </source>
</reference>
<proteinExistence type="predicted"/>
<dbReference type="InterPro" id="IPR002509">
    <property type="entry name" value="NODB_dom"/>
</dbReference>
<dbReference type="GO" id="GO:0016810">
    <property type="term" value="F:hydrolase activity, acting on carbon-nitrogen (but not peptide) bonds"/>
    <property type="evidence" value="ECO:0007669"/>
    <property type="project" value="InterPro"/>
</dbReference>
<evidence type="ECO:0000256" key="2">
    <source>
        <dbReference type="ARBA" id="ARBA00022801"/>
    </source>
</evidence>
<keyword evidence="2" id="KW-0378">Hydrolase</keyword>
<evidence type="ECO:0000313" key="6">
    <source>
        <dbReference type="Proteomes" id="UP000540506"/>
    </source>
</evidence>
<dbReference type="GO" id="GO:0016020">
    <property type="term" value="C:membrane"/>
    <property type="evidence" value="ECO:0007669"/>
    <property type="project" value="TreeGrafter"/>
</dbReference>
<dbReference type="Gene3D" id="3.20.20.370">
    <property type="entry name" value="Glycoside hydrolase/deacetylase"/>
    <property type="match status" value="1"/>
</dbReference>
<dbReference type="CDD" id="cd10917">
    <property type="entry name" value="CE4_NodB_like_6s_7s"/>
    <property type="match status" value="1"/>
</dbReference>
<name>A0A7W7R9N1_KITKI</name>
<dbReference type="Proteomes" id="UP000540506">
    <property type="component" value="Unassembled WGS sequence"/>
</dbReference>
<comment type="caution">
    <text evidence="5">The sequence shown here is derived from an EMBL/GenBank/DDBJ whole genome shotgun (WGS) entry which is preliminary data.</text>
</comment>
<dbReference type="EMBL" id="JACHJV010000001">
    <property type="protein sequence ID" value="MBB4927341.1"/>
    <property type="molecule type" value="Genomic_DNA"/>
</dbReference>
<dbReference type="PANTHER" id="PTHR10587">
    <property type="entry name" value="GLYCOSYL TRANSFERASE-RELATED"/>
    <property type="match status" value="1"/>
</dbReference>
<dbReference type="SUPFAM" id="SSF88713">
    <property type="entry name" value="Glycoside hydrolase/deacetylase"/>
    <property type="match status" value="1"/>
</dbReference>
<dbReference type="PROSITE" id="PS51677">
    <property type="entry name" value="NODB"/>
    <property type="match status" value="1"/>
</dbReference>
<dbReference type="Pfam" id="PF01522">
    <property type="entry name" value="Polysacc_deac_1"/>
    <property type="match status" value="1"/>
</dbReference>
<keyword evidence="1" id="KW-0479">Metal-binding</keyword>
<dbReference type="InterPro" id="IPR011330">
    <property type="entry name" value="Glyco_hydro/deAcase_b/a-brl"/>
</dbReference>
<gene>
    <name evidence="5" type="ORF">FHR34_006334</name>
</gene>
<sequence length="303" mass="31700">MKVDQVITSRRLLLTVGGASLLCACSRAGIRVSRAPAPLASPTADGAGASDASSEEDGQGSAGPSAAADGTSPAQTATPDAAGAVPPADTPQTPGEADSMVHAGPKTVALTFDDGPNPIDTPRVLEILREHGVIATFFMIGMNVKRYPDTVRAVLAQGHRIANHTWSHPDLGTLSKDGVRNELERTSDLIAETCGHRPVLFRAPGGFFTQNSYEVCAEMGLRPVLWDVDPEDWSDPGPDTIVQRVLSSIRTGSIVLNHDGALTDGLITAPGSDGDRSQTVDALRSYLPQLIDAGYRFTVPDGG</sequence>
<dbReference type="GO" id="GO:0046872">
    <property type="term" value="F:metal ion binding"/>
    <property type="evidence" value="ECO:0007669"/>
    <property type="project" value="UniProtKB-KW"/>
</dbReference>
<dbReference type="GO" id="GO:0005975">
    <property type="term" value="P:carbohydrate metabolic process"/>
    <property type="evidence" value="ECO:0007669"/>
    <property type="project" value="InterPro"/>
</dbReference>
<accession>A0A7W7R9N1</accession>
<dbReference type="AlphaFoldDB" id="A0A7W7R9N1"/>
<dbReference type="InterPro" id="IPR050248">
    <property type="entry name" value="Polysacc_deacetylase_ArnD"/>
</dbReference>
<keyword evidence="6" id="KW-1185">Reference proteome</keyword>
<feature type="region of interest" description="Disordered" evidence="3">
    <location>
        <begin position="37"/>
        <end position="100"/>
    </location>
</feature>
<organism evidence="5 6">
    <name type="scientific">Kitasatospora kifunensis</name>
    <name type="common">Streptomyces kifunensis</name>
    <dbReference type="NCBI Taxonomy" id="58351"/>
    <lineage>
        <taxon>Bacteria</taxon>
        <taxon>Bacillati</taxon>
        <taxon>Actinomycetota</taxon>
        <taxon>Actinomycetes</taxon>
        <taxon>Kitasatosporales</taxon>
        <taxon>Streptomycetaceae</taxon>
        <taxon>Kitasatospora</taxon>
    </lineage>
</organism>
<feature type="domain" description="NodB homology" evidence="4">
    <location>
        <begin position="106"/>
        <end position="298"/>
    </location>
</feature>
<evidence type="ECO:0000259" key="4">
    <source>
        <dbReference type="PROSITE" id="PS51677"/>
    </source>
</evidence>
<dbReference type="PROSITE" id="PS51257">
    <property type="entry name" value="PROKAR_LIPOPROTEIN"/>
    <property type="match status" value="1"/>
</dbReference>
<dbReference type="PANTHER" id="PTHR10587:SF133">
    <property type="entry name" value="CHITIN DEACETYLASE 1-RELATED"/>
    <property type="match status" value="1"/>
</dbReference>
<protein>
    <submittedName>
        <fullName evidence="5">Peptidoglycan/xylan/chitin deacetylase (PgdA/CDA1 family)</fullName>
    </submittedName>
</protein>
<evidence type="ECO:0000313" key="5">
    <source>
        <dbReference type="EMBL" id="MBB4927341.1"/>
    </source>
</evidence>
<dbReference type="RefSeq" id="WP_184941518.1">
    <property type="nucleotide sequence ID" value="NZ_JACHJV010000001.1"/>
</dbReference>
<evidence type="ECO:0000256" key="3">
    <source>
        <dbReference type="SAM" id="MobiDB-lite"/>
    </source>
</evidence>
<evidence type="ECO:0000256" key="1">
    <source>
        <dbReference type="ARBA" id="ARBA00022723"/>
    </source>
</evidence>